<dbReference type="InterPro" id="IPR037167">
    <property type="entry name" value="Peptidase_S11_C_sf"/>
</dbReference>
<comment type="caution">
    <text evidence="16">The sequence shown here is derived from an EMBL/GenBank/DDBJ whole genome shotgun (WGS) entry which is preliminary data.</text>
</comment>
<comment type="catalytic activity">
    <reaction evidence="11">
        <text>Preferential cleavage: (Ac)2-L-Lys-D-Ala-|-D-Ala. Also transpeptidation of peptidyl-alanyl moieties that are N-acyl substituents of D-alanine.</text>
        <dbReference type="EC" id="3.4.16.4"/>
    </reaction>
</comment>
<dbReference type="PRINTS" id="PR00725">
    <property type="entry name" value="DADACBPTASE1"/>
</dbReference>
<evidence type="ECO:0000256" key="4">
    <source>
        <dbReference type="ARBA" id="ARBA00022645"/>
    </source>
</evidence>
<dbReference type="InterPro" id="IPR018044">
    <property type="entry name" value="Peptidase_S11"/>
</dbReference>
<dbReference type="Gene3D" id="3.40.710.10">
    <property type="entry name" value="DD-peptidase/beta-lactamase superfamily"/>
    <property type="match status" value="1"/>
</dbReference>
<evidence type="ECO:0000256" key="12">
    <source>
        <dbReference type="RuleBase" id="RU004016"/>
    </source>
</evidence>
<dbReference type="RefSeq" id="WP_289607394.1">
    <property type="nucleotide sequence ID" value="NZ_JAUDCG010000015.1"/>
</dbReference>
<protein>
    <recommendedName>
        <fullName evidence="3">serine-type D-Ala-D-Ala carboxypeptidase</fullName>
        <ecNumber evidence="3">3.4.16.4</ecNumber>
    </recommendedName>
</protein>
<proteinExistence type="inferred from homology"/>
<evidence type="ECO:0000259" key="14">
    <source>
        <dbReference type="Pfam" id="PF00768"/>
    </source>
</evidence>
<evidence type="ECO:0000259" key="15">
    <source>
        <dbReference type="Pfam" id="PF07943"/>
    </source>
</evidence>
<evidence type="ECO:0000313" key="16">
    <source>
        <dbReference type="EMBL" id="MDM8156929.1"/>
    </source>
</evidence>
<dbReference type="PANTHER" id="PTHR21581:SF6">
    <property type="entry name" value="TRAFFICKING PROTEIN PARTICLE COMPLEX SUBUNIT 12"/>
    <property type="match status" value="1"/>
</dbReference>
<keyword evidence="7 16" id="KW-0378">Hydrolase</keyword>
<comment type="pathway">
    <text evidence="1">Cell wall biogenesis; peptidoglycan biosynthesis.</text>
</comment>
<reference evidence="16" key="2">
    <citation type="submission" date="2023-06" db="EMBL/GenBank/DDBJ databases">
        <authorList>
            <person name="Zeman M."/>
            <person name="Kubasova T."/>
            <person name="Jahodarova E."/>
            <person name="Nykrynova M."/>
            <person name="Rychlik I."/>
        </authorList>
    </citation>
    <scope>NUCLEOTIDE SEQUENCE</scope>
    <source>
        <strain evidence="16">ET39</strain>
    </source>
</reference>
<keyword evidence="5" id="KW-0645">Protease</keyword>
<dbReference type="EMBL" id="JAUDCG010000015">
    <property type="protein sequence ID" value="MDM8156929.1"/>
    <property type="molecule type" value="Genomic_DNA"/>
</dbReference>
<evidence type="ECO:0000256" key="9">
    <source>
        <dbReference type="ARBA" id="ARBA00022984"/>
    </source>
</evidence>
<keyword evidence="10" id="KW-0961">Cell wall biogenesis/degradation</keyword>
<comment type="similarity">
    <text evidence="2 12">Belongs to the peptidase S11 family.</text>
</comment>
<evidence type="ECO:0000256" key="11">
    <source>
        <dbReference type="ARBA" id="ARBA00034000"/>
    </source>
</evidence>
<sequence>MIKKCSIFLFAVFWLLLGLPVNASGSTAVVSEEALCDQAKGAYLMEVSSGREIYAKNAEEKLYPASMTKMMGLLLIYEQLNAGSLQMSDMVTTSETAAGMGGSQVYLEVGETMSVEDLLKSICIASANDAMVAMAEKIGGTHAGFVEMMNAKAKELGLVNTHFTNASGLHDPNHYSCPRDMAIIGAALLAEGGEDLLAITSTYDAYIREDSDQQFWLVNTNKLIKQLEGADGLKTGYTSQAGSCITLSARRNGLRLIGVVMGEPDGKTRNQEVSELMEYGFARFEQKQLYQKGEQVDTLVNEKGNPPTMPLVTMEDACYVVEKGKESTVVRKELQITQEAPPYDPDTSCAQLIVTMSDGYRFSVPLSVEKEVQRASYLDLWIRSFRQMLA</sequence>
<evidence type="ECO:0000256" key="2">
    <source>
        <dbReference type="ARBA" id="ARBA00007164"/>
    </source>
</evidence>
<dbReference type="Pfam" id="PF00768">
    <property type="entry name" value="Peptidase_S11"/>
    <property type="match status" value="1"/>
</dbReference>
<dbReference type="GO" id="GO:0004180">
    <property type="term" value="F:carboxypeptidase activity"/>
    <property type="evidence" value="ECO:0007669"/>
    <property type="project" value="UniProtKB-KW"/>
</dbReference>
<evidence type="ECO:0000256" key="7">
    <source>
        <dbReference type="ARBA" id="ARBA00022801"/>
    </source>
</evidence>
<organism evidence="16 17">
    <name type="scientific">Amedibacillus dolichus</name>
    <dbReference type="NCBI Taxonomy" id="31971"/>
    <lineage>
        <taxon>Bacteria</taxon>
        <taxon>Bacillati</taxon>
        <taxon>Bacillota</taxon>
        <taxon>Erysipelotrichia</taxon>
        <taxon>Erysipelotrichales</taxon>
        <taxon>Erysipelotrichaceae</taxon>
        <taxon>Amedibacillus</taxon>
    </lineage>
</organism>
<name>A0ABT7UBC3_9FIRM</name>
<evidence type="ECO:0000256" key="13">
    <source>
        <dbReference type="SAM" id="SignalP"/>
    </source>
</evidence>
<feature type="domain" description="Peptidase S11 D-Ala-D-Ala carboxypeptidase A C-terminal" evidence="15">
    <location>
        <begin position="284"/>
        <end position="329"/>
    </location>
</feature>
<evidence type="ECO:0000256" key="6">
    <source>
        <dbReference type="ARBA" id="ARBA00022729"/>
    </source>
</evidence>
<evidence type="ECO:0000256" key="3">
    <source>
        <dbReference type="ARBA" id="ARBA00012448"/>
    </source>
</evidence>
<evidence type="ECO:0000256" key="8">
    <source>
        <dbReference type="ARBA" id="ARBA00022960"/>
    </source>
</evidence>
<keyword evidence="4 16" id="KW-0121">Carboxypeptidase</keyword>
<gene>
    <name evidence="16" type="ORF">QUV96_04670</name>
</gene>
<dbReference type="Gene3D" id="2.60.410.10">
    <property type="entry name" value="D-Ala-D-Ala carboxypeptidase, C-terminal domain"/>
    <property type="match status" value="1"/>
</dbReference>
<keyword evidence="6 13" id="KW-0732">Signal</keyword>
<keyword evidence="17" id="KW-1185">Reference proteome</keyword>
<evidence type="ECO:0000313" key="17">
    <source>
        <dbReference type="Proteomes" id="UP001529340"/>
    </source>
</evidence>
<reference evidence="16" key="1">
    <citation type="submission" date="2023-06" db="EMBL/GenBank/DDBJ databases">
        <title>Identification and characterization of horizontal gene transfer across gut microbiota members of farm animals based on homology search.</title>
        <authorList>
            <person name="Schwarzerova J."/>
            <person name="Nykrynova M."/>
            <person name="Jureckova K."/>
            <person name="Cejkova D."/>
            <person name="Rychlik I."/>
        </authorList>
    </citation>
    <scope>NUCLEOTIDE SEQUENCE</scope>
    <source>
        <strain evidence="16">ET39</strain>
    </source>
</reference>
<feature type="chain" id="PRO_5045526873" description="serine-type D-Ala-D-Ala carboxypeptidase" evidence="13">
    <location>
        <begin position="24"/>
        <end position="390"/>
    </location>
</feature>
<dbReference type="Proteomes" id="UP001529340">
    <property type="component" value="Unassembled WGS sequence"/>
</dbReference>
<keyword evidence="8" id="KW-0133">Cell shape</keyword>
<evidence type="ECO:0000256" key="5">
    <source>
        <dbReference type="ARBA" id="ARBA00022670"/>
    </source>
</evidence>
<dbReference type="EC" id="3.4.16.4" evidence="3"/>
<dbReference type="Pfam" id="PF07943">
    <property type="entry name" value="PBP5_C"/>
    <property type="match status" value="1"/>
</dbReference>
<dbReference type="InterPro" id="IPR012907">
    <property type="entry name" value="Peptidase_S11_C"/>
</dbReference>
<feature type="signal peptide" evidence="13">
    <location>
        <begin position="1"/>
        <end position="23"/>
    </location>
</feature>
<dbReference type="InterPro" id="IPR001967">
    <property type="entry name" value="Peptidase_S11_N"/>
</dbReference>
<evidence type="ECO:0000256" key="10">
    <source>
        <dbReference type="ARBA" id="ARBA00023316"/>
    </source>
</evidence>
<dbReference type="SUPFAM" id="SSF56601">
    <property type="entry name" value="beta-lactamase/transpeptidase-like"/>
    <property type="match status" value="1"/>
</dbReference>
<dbReference type="InterPro" id="IPR012338">
    <property type="entry name" value="Beta-lactam/transpept-like"/>
</dbReference>
<evidence type="ECO:0000256" key="1">
    <source>
        <dbReference type="ARBA" id="ARBA00004752"/>
    </source>
</evidence>
<accession>A0ABT7UBC3</accession>
<keyword evidence="9" id="KW-0573">Peptidoglycan synthesis</keyword>
<dbReference type="PANTHER" id="PTHR21581">
    <property type="entry name" value="D-ALANYL-D-ALANINE CARBOXYPEPTIDASE"/>
    <property type="match status" value="1"/>
</dbReference>
<feature type="domain" description="Peptidase S11 D-alanyl-D-alanine carboxypeptidase A N-terminal" evidence="14">
    <location>
        <begin position="38"/>
        <end position="263"/>
    </location>
</feature>